<sequence length="387" mass="42603">MTMLSKKALEGIASYKYKAGSYTFIDNQLNVFWTAAVELLPTWMAPNLVTMVGTCAMLFTTIVQLFVSPHLSEPAPFWVYLLSAVGLFFYQTMDALDGKQARRTGASSPLGQLFDHGCDAFCTIINVLSAAATVQLGSEVLTYVAISSVSITFYMAQWEEYHTGVMSCGNGWYGVTEGQLTLVAVHLLTAVVGPAFWTIVLPVPFVSITPAHVLVMALIGSNIILVSGNVLNVIRTPLEAMSAEEAGAKHRAKPVAMFQLVPISILVVLGYFWVSGPNVADYKAYPLLFLFPYGIAFVFFSTRMIVSHMCKVPFTPQLRVLIPFGLLILNTYGPTLGLFPKPLLRPLLATVLYGLGITCIYLHYVVHVVYDISCYLNIYVFKIKMKQ</sequence>
<dbReference type="InterPro" id="IPR000462">
    <property type="entry name" value="CDP-OH_P_trans"/>
</dbReference>
<feature type="transmembrane region" description="Helical" evidence="6">
    <location>
        <begin position="77"/>
        <end position="93"/>
    </location>
</feature>
<keyword evidence="6" id="KW-0812">Transmembrane</keyword>
<dbReference type="PIRSF" id="PIRSF015665">
    <property type="entry name" value="CHOPT"/>
    <property type="match status" value="1"/>
</dbReference>
<dbReference type="GO" id="GO:0016020">
    <property type="term" value="C:membrane"/>
    <property type="evidence" value="ECO:0007669"/>
    <property type="project" value="UniProtKB-SubCell"/>
</dbReference>
<feature type="transmembrane region" description="Helical" evidence="6">
    <location>
        <begin position="351"/>
        <end position="381"/>
    </location>
</feature>
<comment type="subcellular location">
    <subcellularLocation>
        <location evidence="1">Membrane</location>
    </subcellularLocation>
</comment>
<accession>A0A8K1FQD3</accession>
<keyword evidence="4 6" id="KW-0472">Membrane</keyword>
<reference evidence="7" key="1">
    <citation type="submission" date="2019-03" db="EMBL/GenBank/DDBJ databases">
        <title>Long read genome sequence of the mycoparasitic Pythium oligandrum ATCC 38472 isolated from sugarbeet rhizosphere.</title>
        <authorList>
            <person name="Gaulin E."/>
        </authorList>
    </citation>
    <scope>NUCLEOTIDE SEQUENCE</scope>
    <source>
        <strain evidence="7">ATCC 38472_TT</strain>
    </source>
</reference>
<dbReference type="Proteomes" id="UP000794436">
    <property type="component" value="Unassembled WGS sequence"/>
</dbReference>
<dbReference type="GO" id="GO:0008654">
    <property type="term" value="P:phospholipid biosynthetic process"/>
    <property type="evidence" value="ECO:0007669"/>
    <property type="project" value="InterPro"/>
</dbReference>
<comment type="similarity">
    <text evidence="2 5">Belongs to the CDP-alcohol phosphatidyltransferase class-I family.</text>
</comment>
<dbReference type="PANTHER" id="PTHR10414:SF37">
    <property type="entry name" value="BB IN A BOXCAR, ISOFORM C"/>
    <property type="match status" value="1"/>
</dbReference>
<dbReference type="AlphaFoldDB" id="A0A8K1FQD3"/>
<dbReference type="Gene3D" id="1.20.120.1760">
    <property type="match status" value="1"/>
</dbReference>
<dbReference type="Pfam" id="PF01066">
    <property type="entry name" value="CDP-OH_P_transf"/>
    <property type="match status" value="1"/>
</dbReference>
<organism evidence="7 8">
    <name type="scientific">Pythium oligandrum</name>
    <name type="common">Mycoparasitic fungus</name>
    <dbReference type="NCBI Taxonomy" id="41045"/>
    <lineage>
        <taxon>Eukaryota</taxon>
        <taxon>Sar</taxon>
        <taxon>Stramenopiles</taxon>
        <taxon>Oomycota</taxon>
        <taxon>Peronosporomycetes</taxon>
        <taxon>Pythiales</taxon>
        <taxon>Pythiaceae</taxon>
        <taxon>Pythium</taxon>
    </lineage>
</organism>
<dbReference type="InterPro" id="IPR014472">
    <property type="entry name" value="CHOPT"/>
</dbReference>
<keyword evidence="3 5" id="KW-0808">Transferase</keyword>
<evidence type="ECO:0000256" key="6">
    <source>
        <dbReference type="SAM" id="Phobius"/>
    </source>
</evidence>
<evidence type="ECO:0000313" key="7">
    <source>
        <dbReference type="EMBL" id="TMW66493.1"/>
    </source>
</evidence>
<protein>
    <recommendedName>
        <fullName evidence="9">CDP-alcohol phosphatidyltransferase</fullName>
    </recommendedName>
</protein>
<evidence type="ECO:0000313" key="8">
    <source>
        <dbReference type="Proteomes" id="UP000794436"/>
    </source>
</evidence>
<feature type="transmembrane region" description="Helical" evidence="6">
    <location>
        <begin position="213"/>
        <end position="234"/>
    </location>
</feature>
<dbReference type="PROSITE" id="PS00379">
    <property type="entry name" value="CDP_ALCOHOL_P_TRANSF"/>
    <property type="match status" value="1"/>
</dbReference>
<evidence type="ECO:0008006" key="9">
    <source>
        <dbReference type="Google" id="ProtNLM"/>
    </source>
</evidence>
<dbReference type="InterPro" id="IPR043130">
    <property type="entry name" value="CDP-OH_PTrfase_TM_dom"/>
</dbReference>
<feature type="transmembrane region" description="Helical" evidence="6">
    <location>
        <begin position="318"/>
        <end position="339"/>
    </location>
</feature>
<dbReference type="EMBL" id="SPLM01000036">
    <property type="protein sequence ID" value="TMW66493.1"/>
    <property type="molecule type" value="Genomic_DNA"/>
</dbReference>
<feature type="transmembrane region" description="Helical" evidence="6">
    <location>
        <begin position="180"/>
        <end position="201"/>
    </location>
</feature>
<keyword evidence="6" id="KW-1133">Transmembrane helix</keyword>
<evidence type="ECO:0000256" key="2">
    <source>
        <dbReference type="ARBA" id="ARBA00010441"/>
    </source>
</evidence>
<comment type="caution">
    <text evidence="7">The sequence shown here is derived from an EMBL/GenBank/DDBJ whole genome shotgun (WGS) entry which is preliminary data.</text>
</comment>
<feature type="transmembrane region" description="Helical" evidence="6">
    <location>
        <begin position="286"/>
        <end position="306"/>
    </location>
</feature>
<proteinExistence type="inferred from homology"/>
<feature type="transmembrane region" description="Helical" evidence="6">
    <location>
        <begin position="255"/>
        <end position="274"/>
    </location>
</feature>
<keyword evidence="8" id="KW-1185">Reference proteome</keyword>
<gene>
    <name evidence="7" type="ORF">Poli38472_004258</name>
</gene>
<evidence type="ECO:0000256" key="1">
    <source>
        <dbReference type="ARBA" id="ARBA00004370"/>
    </source>
</evidence>
<dbReference type="PANTHER" id="PTHR10414">
    <property type="entry name" value="ETHANOLAMINEPHOSPHOTRANSFERASE"/>
    <property type="match status" value="1"/>
</dbReference>
<name>A0A8K1FQD3_PYTOL</name>
<evidence type="ECO:0000256" key="3">
    <source>
        <dbReference type="ARBA" id="ARBA00022679"/>
    </source>
</evidence>
<evidence type="ECO:0000256" key="4">
    <source>
        <dbReference type="ARBA" id="ARBA00023136"/>
    </source>
</evidence>
<dbReference type="OrthoDB" id="196717at2759"/>
<feature type="transmembrane region" description="Helical" evidence="6">
    <location>
        <begin position="48"/>
        <end position="71"/>
    </location>
</feature>
<dbReference type="InterPro" id="IPR048254">
    <property type="entry name" value="CDP_ALCOHOL_P_TRANSF_CS"/>
</dbReference>
<evidence type="ECO:0000256" key="5">
    <source>
        <dbReference type="RuleBase" id="RU003750"/>
    </source>
</evidence>
<dbReference type="GO" id="GO:0016780">
    <property type="term" value="F:phosphotransferase activity, for other substituted phosphate groups"/>
    <property type="evidence" value="ECO:0007669"/>
    <property type="project" value="InterPro"/>
</dbReference>